<reference evidence="3 4" key="1">
    <citation type="submission" date="2024-03" db="EMBL/GenBank/DDBJ databases">
        <title>Novel Streptomyces species of biotechnological and ecological value are a feature of Machair soil.</title>
        <authorList>
            <person name="Prole J.R."/>
            <person name="Goodfellow M."/>
            <person name="Allenby N."/>
            <person name="Ward A.C."/>
        </authorList>
    </citation>
    <scope>NUCLEOTIDE SEQUENCE [LARGE SCALE GENOMIC DNA]</scope>
    <source>
        <strain evidence="3 4">MS1.HAVA.3</strain>
    </source>
</reference>
<keyword evidence="3" id="KW-0378">Hydrolase</keyword>
<dbReference type="EMBL" id="JBBKAM010000002">
    <property type="protein sequence ID" value="MEJ8644496.1"/>
    <property type="molecule type" value="Genomic_DNA"/>
</dbReference>
<dbReference type="Pfam" id="PF03372">
    <property type="entry name" value="Exo_endo_phos"/>
    <property type="match status" value="1"/>
</dbReference>
<dbReference type="SUPFAM" id="SSF56219">
    <property type="entry name" value="DNase I-like"/>
    <property type="match status" value="1"/>
</dbReference>
<proteinExistence type="predicted"/>
<keyword evidence="3" id="KW-0540">Nuclease</keyword>
<keyword evidence="4" id="KW-1185">Reference proteome</keyword>
<name>A0ABU8UAE3_9ACTN</name>
<evidence type="ECO:0000256" key="1">
    <source>
        <dbReference type="SAM" id="MobiDB-lite"/>
    </source>
</evidence>
<dbReference type="InterPro" id="IPR005135">
    <property type="entry name" value="Endo/exonuclease/phosphatase"/>
</dbReference>
<sequence>MGEDDRRGADHTAGHRRPGDAVGRSRRDEGPPGHVLEHVRLAAFHLALRGTGTPQEKIDVVRHHVQNDSVQVALLQEVCEDDLTALMSQLGPDWNKSFAPYQWSQGAAGKWNSRCGEDNGRADRIGTAIVIKGQMADAREYPTTQPYVGQQRPFQCATAVTLSVRVCNVHASPLGSNPDHPTWDYRDDQLAEIKAVVDGYPRTVFGGDFNALSPDAANTKDAWAWPAGLYSTGRALGATGYQECDQEQTNSPRTGRATHNSGAKIDYLFTSEIRRGCTVTDSAFSDHHVVIQSVTVSPTAALPTAPRP</sequence>
<organism evidence="3 4">
    <name type="scientific">Streptomyces caledonius</name>
    <dbReference type="NCBI Taxonomy" id="3134107"/>
    <lineage>
        <taxon>Bacteria</taxon>
        <taxon>Bacillati</taxon>
        <taxon>Actinomycetota</taxon>
        <taxon>Actinomycetes</taxon>
        <taxon>Kitasatosporales</taxon>
        <taxon>Streptomycetaceae</taxon>
        <taxon>Streptomyces</taxon>
    </lineage>
</organism>
<comment type="caution">
    <text evidence="3">The sequence shown here is derived from an EMBL/GenBank/DDBJ whole genome shotgun (WGS) entry which is preliminary data.</text>
</comment>
<dbReference type="InterPro" id="IPR036691">
    <property type="entry name" value="Endo/exonu/phosph_ase_sf"/>
</dbReference>
<dbReference type="GO" id="GO:0004519">
    <property type="term" value="F:endonuclease activity"/>
    <property type="evidence" value="ECO:0007669"/>
    <property type="project" value="UniProtKB-KW"/>
</dbReference>
<evidence type="ECO:0000313" key="4">
    <source>
        <dbReference type="Proteomes" id="UP001382904"/>
    </source>
</evidence>
<keyword evidence="3" id="KW-0255">Endonuclease</keyword>
<dbReference type="Gene3D" id="3.60.10.10">
    <property type="entry name" value="Endonuclease/exonuclease/phosphatase"/>
    <property type="match status" value="1"/>
</dbReference>
<gene>
    <name evidence="3" type="ORF">WKI68_30675</name>
</gene>
<feature type="domain" description="Endonuclease/exonuclease/phosphatase" evidence="2">
    <location>
        <begin position="57"/>
        <end position="287"/>
    </location>
</feature>
<evidence type="ECO:0000313" key="3">
    <source>
        <dbReference type="EMBL" id="MEJ8644496.1"/>
    </source>
</evidence>
<evidence type="ECO:0000259" key="2">
    <source>
        <dbReference type="Pfam" id="PF03372"/>
    </source>
</evidence>
<feature type="region of interest" description="Disordered" evidence="1">
    <location>
        <begin position="1"/>
        <end position="33"/>
    </location>
</feature>
<protein>
    <submittedName>
        <fullName evidence="3">Endonuclease/exonuclease/phosphatase family protein</fullName>
    </submittedName>
</protein>
<dbReference type="Proteomes" id="UP001382904">
    <property type="component" value="Unassembled WGS sequence"/>
</dbReference>
<accession>A0ABU8UAE3</accession>